<gene>
    <name evidence="1" type="ORF">RPERSI_LOCUS10444</name>
</gene>
<evidence type="ECO:0000313" key="2">
    <source>
        <dbReference type="Proteomes" id="UP000789920"/>
    </source>
</evidence>
<dbReference type="Proteomes" id="UP000789920">
    <property type="component" value="Unassembled WGS sequence"/>
</dbReference>
<sequence length="444" mass="48945">MAETVTNSNSVENTTVSATQSSEQSNESTQIQLEETSGITLNSEHEKILNDQILPGKTKASYSQLYRFATKRDWLIMIIGLVFAGSAGATMPLMTIIFGRMIDYFTLFLTHKITGDEFSTEINLYSLYFIYLAILTFVATYIYMATWVYTGERQARKIRENYLRAVLRQNIAYFDGIGPGEITTRISSDTHLIQDGISEKASVAFQYIAQFISAFIIAFTTNWKMTLVICCVIPIIGISSVTINKFNTLFTRRSSDFYSLAGSIAEESISAIRTTVSFGAQKKLSALYDAYLVHARREGIKKSITNSSGVGALFFFVYCTYALGFWYGSTLLISHEVSPGQVVNVFFAVIIGAFSLAHLAPDIQAFGLAVGAGAKIFETINRIPPIDSYSKDGEQPSSCEGRIQFKNVSFVYPSRPKVRTLNDVSLDIEPGTTVALVGTSGSGK</sequence>
<dbReference type="EMBL" id="CAJVQC010020668">
    <property type="protein sequence ID" value="CAG8709577.1"/>
    <property type="molecule type" value="Genomic_DNA"/>
</dbReference>
<accession>A0ACA9PL26</accession>
<comment type="caution">
    <text evidence="1">The sequence shown here is derived from an EMBL/GenBank/DDBJ whole genome shotgun (WGS) entry which is preliminary data.</text>
</comment>
<name>A0ACA9PL26_9GLOM</name>
<proteinExistence type="predicted"/>
<organism evidence="1 2">
    <name type="scientific">Racocetra persica</name>
    <dbReference type="NCBI Taxonomy" id="160502"/>
    <lineage>
        <taxon>Eukaryota</taxon>
        <taxon>Fungi</taxon>
        <taxon>Fungi incertae sedis</taxon>
        <taxon>Mucoromycota</taxon>
        <taxon>Glomeromycotina</taxon>
        <taxon>Glomeromycetes</taxon>
        <taxon>Diversisporales</taxon>
        <taxon>Gigasporaceae</taxon>
        <taxon>Racocetra</taxon>
    </lineage>
</organism>
<evidence type="ECO:0000313" key="1">
    <source>
        <dbReference type="EMBL" id="CAG8709577.1"/>
    </source>
</evidence>
<keyword evidence="2" id="KW-1185">Reference proteome</keyword>
<reference evidence="1" key="1">
    <citation type="submission" date="2021-06" db="EMBL/GenBank/DDBJ databases">
        <authorList>
            <person name="Kallberg Y."/>
            <person name="Tangrot J."/>
            <person name="Rosling A."/>
        </authorList>
    </citation>
    <scope>NUCLEOTIDE SEQUENCE</scope>
    <source>
        <strain evidence="1">MA461A</strain>
    </source>
</reference>
<protein>
    <submittedName>
        <fullName evidence="1">14679_t:CDS:1</fullName>
    </submittedName>
</protein>
<feature type="non-terminal residue" evidence="1">
    <location>
        <position position="444"/>
    </location>
</feature>